<sequence>MSTRTRRNVPATPRVISPSPTPSERDGSAPESSSYYGPTTRSAARRRLAATPQPAPEELDEEDSPDLRRARSRSRSPIDTQTLRKLTTKKSTKGGANGTKIATAGPTTNGHIPEEAKADGAANGNGHLSLPTPSSSYYYYGWPSWRDFSRSPSPLGLIPIHRHWRTFVHKHEVPRKALHVSIGFFVVWLYLSGTQTRAVCPYLMGALVPIAAVDVLRHHYAPFNRLYVRVLGALMRESEFSGYNGVIFYLLGAWAVLYLFPKDVGVMGTLLLSWCDTAASTFGRLYGRYTPRIRRGKSLAGSLAAFVVGVGTSMFFWGWLAPTKGPFPGDENFMFTGALSLPRALADAVGLEPAKAAVSGGLALGIMSVWSGLVAAVSEAVDVFGWDDNLTIPVLSGLGIWGFLKVFG</sequence>
<name>A0AAJ0M074_9PEZI</name>
<feature type="transmembrane region" description="Helical" evidence="2">
    <location>
        <begin position="358"/>
        <end position="378"/>
    </location>
</feature>
<dbReference type="GO" id="GO:0004143">
    <property type="term" value="F:ATP-dependent diacylglycerol kinase activity"/>
    <property type="evidence" value="ECO:0007669"/>
    <property type="project" value="InterPro"/>
</dbReference>
<dbReference type="GeneID" id="87881745"/>
<dbReference type="Proteomes" id="UP001273166">
    <property type="component" value="Unassembled WGS sequence"/>
</dbReference>
<keyword evidence="2" id="KW-0472">Membrane</keyword>
<proteinExistence type="predicted"/>
<dbReference type="GO" id="GO:0005789">
    <property type="term" value="C:endoplasmic reticulum membrane"/>
    <property type="evidence" value="ECO:0007669"/>
    <property type="project" value="TreeGrafter"/>
</dbReference>
<dbReference type="AlphaFoldDB" id="A0AAJ0M074"/>
<keyword evidence="4" id="KW-1185">Reference proteome</keyword>
<keyword evidence="2" id="KW-0812">Transmembrane</keyword>
<dbReference type="RefSeq" id="XP_062719848.1">
    <property type="nucleotide sequence ID" value="XM_062862916.1"/>
</dbReference>
<accession>A0AAJ0M074</accession>
<organism evidence="3 4">
    <name type="scientific">Chaetomium strumarium</name>
    <dbReference type="NCBI Taxonomy" id="1170767"/>
    <lineage>
        <taxon>Eukaryota</taxon>
        <taxon>Fungi</taxon>
        <taxon>Dikarya</taxon>
        <taxon>Ascomycota</taxon>
        <taxon>Pezizomycotina</taxon>
        <taxon>Sordariomycetes</taxon>
        <taxon>Sordariomycetidae</taxon>
        <taxon>Sordariales</taxon>
        <taxon>Chaetomiaceae</taxon>
        <taxon>Chaetomium</taxon>
    </lineage>
</organism>
<feature type="transmembrane region" description="Helical" evidence="2">
    <location>
        <begin position="299"/>
        <end position="320"/>
    </location>
</feature>
<dbReference type="PANTHER" id="PTHR31303:SF1">
    <property type="entry name" value="CTP-DEPENDENT DIACYLGLYCEROL KINASE 1"/>
    <property type="match status" value="1"/>
</dbReference>
<protein>
    <recommendedName>
        <fullName evidence="5">Phosphatidate cytidylyltransferase</fullName>
    </recommendedName>
</protein>
<feature type="transmembrane region" description="Helical" evidence="2">
    <location>
        <begin position="266"/>
        <end position="287"/>
    </location>
</feature>
<evidence type="ECO:0000313" key="3">
    <source>
        <dbReference type="EMBL" id="KAK3304068.1"/>
    </source>
</evidence>
<evidence type="ECO:0000256" key="1">
    <source>
        <dbReference type="SAM" id="MobiDB-lite"/>
    </source>
</evidence>
<dbReference type="GO" id="GO:0006654">
    <property type="term" value="P:phosphatidic acid biosynthetic process"/>
    <property type="evidence" value="ECO:0007669"/>
    <property type="project" value="TreeGrafter"/>
</dbReference>
<comment type="caution">
    <text evidence="3">The sequence shown here is derived from an EMBL/GenBank/DDBJ whole genome shotgun (WGS) entry which is preliminary data.</text>
</comment>
<dbReference type="InterPro" id="IPR037997">
    <property type="entry name" value="Dgk1-like"/>
</dbReference>
<dbReference type="EMBL" id="JAUDZG010000005">
    <property type="protein sequence ID" value="KAK3304068.1"/>
    <property type="molecule type" value="Genomic_DNA"/>
</dbReference>
<reference evidence="3" key="2">
    <citation type="submission" date="2023-06" db="EMBL/GenBank/DDBJ databases">
        <authorList>
            <consortium name="Lawrence Berkeley National Laboratory"/>
            <person name="Mondo S.J."/>
            <person name="Hensen N."/>
            <person name="Bonometti L."/>
            <person name="Westerberg I."/>
            <person name="Brannstrom I.O."/>
            <person name="Guillou S."/>
            <person name="Cros-Aarteil S."/>
            <person name="Calhoun S."/>
            <person name="Haridas S."/>
            <person name="Kuo A."/>
            <person name="Pangilinan J."/>
            <person name="Riley R."/>
            <person name="Labutti K."/>
            <person name="Andreopoulos B."/>
            <person name="Lipzen A."/>
            <person name="Chen C."/>
            <person name="Yanf M."/>
            <person name="Daum C."/>
            <person name="Ng V."/>
            <person name="Clum A."/>
            <person name="Steindorff A."/>
            <person name="Ohm R."/>
            <person name="Martin F."/>
            <person name="Silar P."/>
            <person name="Natvig D."/>
            <person name="Lalanne C."/>
            <person name="Gautier V."/>
            <person name="Ament-Velasquez S.L."/>
            <person name="Kruys A."/>
            <person name="Hutchinson M.I."/>
            <person name="Powell A.J."/>
            <person name="Barry K."/>
            <person name="Miller A.N."/>
            <person name="Grigoriev I.V."/>
            <person name="Debuchy R."/>
            <person name="Gladieux P."/>
            <person name="Thoren M.H."/>
            <person name="Johannesson H."/>
        </authorList>
    </citation>
    <scope>NUCLEOTIDE SEQUENCE</scope>
    <source>
        <strain evidence="3">CBS 333.67</strain>
    </source>
</reference>
<feature type="region of interest" description="Disordered" evidence="1">
    <location>
        <begin position="1"/>
        <end position="127"/>
    </location>
</feature>
<evidence type="ECO:0008006" key="5">
    <source>
        <dbReference type="Google" id="ProtNLM"/>
    </source>
</evidence>
<keyword evidence="2" id="KW-1133">Transmembrane helix</keyword>
<feature type="transmembrane region" description="Helical" evidence="2">
    <location>
        <begin position="177"/>
        <end position="196"/>
    </location>
</feature>
<gene>
    <name evidence="3" type="ORF">B0T15DRAFT_228899</name>
</gene>
<evidence type="ECO:0000313" key="4">
    <source>
        <dbReference type="Proteomes" id="UP001273166"/>
    </source>
</evidence>
<feature type="transmembrane region" description="Helical" evidence="2">
    <location>
        <begin position="202"/>
        <end position="220"/>
    </location>
</feature>
<evidence type="ECO:0000256" key="2">
    <source>
        <dbReference type="SAM" id="Phobius"/>
    </source>
</evidence>
<reference evidence="3" key="1">
    <citation type="journal article" date="2023" name="Mol. Phylogenet. Evol.">
        <title>Genome-scale phylogeny and comparative genomics of the fungal order Sordariales.</title>
        <authorList>
            <person name="Hensen N."/>
            <person name="Bonometti L."/>
            <person name="Westerberg I."/>
            <person name="Brannstrom I.O."/>
            <person name="Guillou S."/>
            <person name="Cros-Aarteil S."/>
            <person name="Calhoun S."/>
            <person name="Haridas S."/>
            <person name="Kuo A."/>
            <person name="Mondo S."/>
            <person name="Pangilinan J."/>
            <person name="Riley R."/>
            <person name="LaButti K."/>
            <person name="Andreopoulos B."/>
            <person name="Lipzen A."/>
            <person name="Chen C."/>
            <person name="Yan M."/>
            <person name="Daum C."/>
            <person name="Ng V."/>
            <person name="Clum A."/>
            <person name="Steindorff A."/>
            <person name="Ohm R.A."/>
            <person name="Martin F."/>
            <person name="Silar P."/>
            <person name="Natvig D.O."/>
            <person name="Lalanne C."/>
            <person name="Gautier V."/>
            <person name="Ament-Velasquez S.L."/>
            <person name="Kruys A."/>
            <person name="Hutchinson M.I."/>
            <person name="Powell A.J."/>
            <person name="Barry K."/>
            <person name="Miller A.N."/>
            <person name="Grigoriev I.V."/>
            <person name="Debuchy R."/>
            <person name="Gladieux P."/>
            <person name="Hiltunen Thoren M."/>
            <person name="Johannesson H."/>
        </authorList>
    </citation>
    <scope>NUCLEOTIDE SEQUENCE</scope>
    <source>
        <strain evidence="3">CBS 333.67</strain>
    </source>
</reference>
<dbReference type="PANTHER" id="PTHR31303">
    <property type="entry name" value="CTP-DEPENDENT DIACYLGLYCEROL KINASE 1"/>
    <property type="match status" value="1"/>
</dbReference>
<feature type="transmembrane region" description="Helical" evidence="2">
    <location>
        <begin position="241"/>
        <end position="260"/>
    </location>
</feature>